<dbReference type="eggNOG" id="COG1277">
    <property type="taxonomic scope" value="Bacteria"/>
</dbReference>
<reference evidence="3 5" key="2">
    <citation type="submission" date="2013-03" db="EMBL/GenBank/DDBJ databases">
        <title>The Genome Sequence of Enterococcus moraviensis BAA-383 (PacBio/Illumina hybrid assembly).</title>
        <authorList>
            <consortium name="The Broad Institute Genomics Platform"/>
            <consortium name="The Broad Institute Genome Sequencing Center for Infectious Disease"/>
            <person name="Earl A."/>
            <person name="Russ C."/>
            <person name="Gilmore M."/>
            <person name="Surin D."/>
            <person name="Walker B."/>
            <person name="Young S."/>
            <person name="Zeng Q."/>
            <person name="Gargeya S."/>
            <person name="Fitzgerald M."/>
            <person name="Haas B."/>
            <person name="Abouelleil A."/>
            <person name="Allen A.W."/>
            <person name="Alvarado L."/>
            <person name="Arachchi H.M."/>
            <person name="Berlin A.M."/>
            <person name="Chapman S.B."/>
            <person name="Gainer-Dewar J."/>
            <person name="Goldberg J."/>
            <person name="Griggs A."/>
            <person name="Gujja S."/>
            <person name="Hansen M."/>
            <person name="Howarth C."/>
            <person name="Imamovic A."/>
            <person name="Ireland A."/>
            <person name="Larimer J."/>
            <person name="McCowan C."/>
            <person name="Murphy C."/>
            <person name="Pearson M."/>
            <person name="Poon T.W."/>
            <person name="Priest M."/>
            <person name="Roberts A."/>
            <person name="Saif S."/>
            <person name="Shea T."/>
            <person name="Sisk P."/>
            <person name="Sykes S."/>
            <person name="Wortman J."/>
            <person name="Nusbaum C."/>
            <person name="Birren B."/>
        </authorList>
    </citation>
    <scope>NUCLEOTIDE SEQUENCE [LARGE SCALE GENOMIC DNA]</scope>
    <source>
        <strain evidence="3 5">ATCC BAA-383</strain>
    </source>
</reference>
<keyword evidence="1" id="KW-1133">Transmembrane helix</keyword>
<reference evidence="2 4" key="1">
    <citation type="submission" date="2013-02" db="EMBL/GenBank/DDBJ databases">
        <title>The Genome Sequence of Enterococcus moraviensis BAA-383.</title>
        <authorList>
            <consortium name="The Broad Institute Genome Sequencing Platform"/>
            <consortium name="The Broad Institute Genome Sequencing Center for Infectious Disease"/>
            <person name="Earl A.M."/>
            <person name="Gilmore M.S."/>
            <person name="Lebreton F."/>
            <person name="Walker B."/>
            <person name="Young S.K."/>
            <person name="Zeng Q."/>
            <person name="Gargeya S."/>
            <person name="Fitzgerald M."/>
            <person name="Haas B."/>
            <person name="Abouelleil A."/>
            <person name="Alvarado L."/>
            <person name="Arachchi H.M."/>
            <person name="Berlin A.M."/>
            <person name="Chapman S.B."/>
            <person name="Dewar J."/>
            <person name="Goldberg J."/>
            <person name="Griggs A."/>
            <person name="Gujja S."/>
            <person name="Hansen M."/>
            <person name="Howarth C."/>
            <person name="Imamovic A."/>
            <person name="Larimer J."/>
            <person name="McCowan C."/>
            <person name="Murphy C."/>
            <person name="Neiman D."/>
            <person name="Pearson M."/>
            <person name="Priest M."/>
            <person name="Roberts A."/>
            <person name="Saif S."/>
            <person name="Shea T."/>
            <person name="Sisk P."/>
            <person name="Sykes S."/>
            <person name="Wortman J."/>
            <person name="Nusbaum C."/>
            <person name="Birren B."/>
        </authorList>
    </citation>
    <scope>NUCLEOTIDE SEQUENCE [LARGE SCALE GENOMIC DNA]</scope>
    <source>
        <strain evidence="2 4">ATCC BAA-383</strain>
    </source>
</reference>
<dbReference type="PATRIC" id="fig|1158609.3.peg.1983"/>
<protein>
    <submittedName>
        <fullName evidence="2">Uncharacterized protein</fullName>
    </submittedName>
</protein>
<evidence type="ECO:0000313" key="5">
    <source>
        <dbReference type="Proteomes" id="UP000014157"/>
    </source>
</evidence>
<keyword evidence="1" id="KW-0472">Membrane</keyword>
<gene>
    <name evidence="3" type="ORF">I586_01868</name>
    <name evidence="2" type="ORF">UAY_02034</name>
</gene>
<evidence type="ECO:0000313" key="4">
    <source>
        <dbReference type="Proteomes" id="UP000013781"/>
    </source>
</evidence>
<dbReference type="Proteomes" id="UP000013781">
    <property type="component" value="Unassembled WGS sequence"/>
</dbReference>
<feature type="transmembrane region" description="Helical" evidence="1">
    <location>
        <begin position="212"/>
        <end position="245"/>
    </location>
</feature>
<name>R2QRU3_9ENTE</name>
<keyword evidence="5" id="KW-1185">Reference proteome</keyword>
<feature type="transmembrane region" description="Helical" evidence="1">
    <location>
        <begin position="169"/>
        <end position="191"/>
    </location>
</feature>
<dbReference type="EMBL" id="ASWB01000002">
    <property type="protein sequence ID" value="EOT72060.1"/>
    <property type="molecule type" value="Genomic_DNA"/>
</dbReference>
<dbReference type="RefSeq" id="WP_010765404.1">
    <property type="nucleotide sequence ID" value="NZ_ASWB01000002.1"/>
</dbReference>
<accession>R2QRU3</accession>
<organism evidence="2 4">
    <name type="scientific">Enterococcus moraviensis ATCC BAA-383</name>
    <dbReference type="NCBI Taxonomy" id="1158609"/>
    <lineage>
        <taxon>Bacteria</taxon>
        <taxon>Bacillati</taxon>
        <taxon>Bacillota</taxon>
        <taxon>Bacilli</taxon>
        <taxon>Lactobacillales</taxon>
        <taxon>Enterococcaceae</taxon>
        <taxon>Enterococcus</taxon>
    </lineage>
</organism>
<dbReference type="HOGENOM" id="CLU_668585_0_0_9"/>
<evidence type="ECO:0000256" key="1">
    <source>
        <dbReference type="SAM" id="Phobius"/>
    </source>
</evidence>
<feature type="transmembrane region" description="Helical" evidence="1">
    <location>
        <begin position="383"/>
        <end position="405"/>
    </location>
</feature>
<feature type="transmembrane region" description="Helical" evidence="1">
    <location>
        <begin position="17"/>
        <end position="34"/>
    </location>
</feature>
<proteinExistence type="predicted"/>
<dbReference type="Proteomes" id="UP000014157">
    <property type="component" value="Unassembled WGS sequence"/>
</dbReference>
<evidence type="ECO:0000313" key="3">
    <source>
        <dbReference type="EMBL" id="EOT72060.1"/>
    </source>
</evidence>
<dbReference type="AlphaFoldDB" id="R2QRU3"/>
<feature type="transmembrane region" description="Helical" evidence="1">
    <location>
        <begin position="296"/>
        <end position="319"/>
    </location>
</feature>
<comment type="caution">
    <text evidence="2">The sequence shown here is derived from an EMBL/GenBank/DDBJ whole genome shotgun (WGS) entry which is preliminary data.</text>
</comment>
<sequence length="411" mass="47548">MNISQVKVLNFWRDKKNIAIICIYIVMIFSFFVYNDKKIEQEHELVTQEMEEKLYIGNIHAEKTIIEEQFSGDSVNTLAAFRLRNDYLQNWRDRKIGDFQLIEKKTASNYLTYLAALPVEIKDTLDEDEFPPTIYADNKVKQIEQLNKQNLLLESSRYGNDGSSFLTSILYFLTSFLGIFLFLFLFGDFLSSDYERQTIRLMFTTITDKRSYLLHSLNVTMIHVIVFFCGSIFFSFGLATIVGGVGQLNYPLISPMHSSFFLPASSYWLQVSFLFICVLLFVFLCYGVFTLFMKRSLLSLICTCSFLFAMNKLSLLPYFRQLAPFNPFVYLEASNIFVGKDFTPAYFSTEAYVNVEYEMVVENLNYYLGNNVATVLENPTINFTTGLIVLLISSFLLFIGLNLLLKRKSII</sequence>
<dbReference type="EMBL" id="AJAS01000015">
    <property type="protein sequence ID" value="EOH99257.1"/>
    <property type="molecule type" value="Genomic_DNA"/>
</dbReference>
<evidence type="ECO:0000313" key="2">
    <source>
        <dbReference type="EMBL" id="EOH99257.1"/>
    </source>
</evidence>
<dbReference type="STRING" id="155617.RV09_GL002723"/>
<feature type="transmembrane region" description="Helical" evidence="1">
    <location>
        <begin position="265"/>
        <end position="289"/>
    </location>
</feature>
<keyword evidence="1" id="KW-0812">Transmembrane</keyword>